<name>A0A834FNP5_ORYME</name>
<dbReference type="EMBL" id="WKFB01000058">
    <property type="protein sequence ID" value="KAF6737503.1"/>
    <property type="molecule type" value="Genomic_DNA"/>
</dbReference>
<accession>A0A834FNP5</accession>
<evidence type="ECO:0000313" key="1">
    <source>
        <dbReference type="EMBL" id="KAF6737503.1"/>
    </source>
</evidence>
<protein>
    <submittedName>
        <fullName evidence="1">Uncharacterized protein</fullName>
    </submittedName>
</protein>
<proteinExistence type="predicted"/>
<gene>
    <name evidence="1" type="ORF">FQA47_001234</name>
</gene>
<dbReference type="AlphaFoldDB" id="A0A834FNP5"/>
<sequence length="139" mass="16285">MMNDDKETSSFSAQSLEAELQRCRLRCKQLSSENSLLSALSCRLEEDREDMERFLPHHSAELEEQLQELQERLKLQQLAHTQELQALKLQLHLEKLQLQERTELLSSEVTHQGEHPHMLLHGKLHHLLSSFSPPFQLQE</sequence>
<organism evidence="1 2">
    <name type="scientific">Oryzias melastigma</name>
    <name type="common">Marine medaka</name>
    <dbReference type="NCBI Taxonomy" id="30732"/>
    <lineage>
        <taxon>Eukaryota</taxon>
        <taxon>Metazoa</taxon>
        <taxon>Chordata</taxon>
        <taxon>Craniata</taxon>
        <taxon>Vertebrata</taxon>
        <taxon>Euteleostomi</taxon>
        <taxon>Actinopterygii</taxon>
        <taxon>Neopterygii</taxon>
        <taxon>Teleostei</taxon>
        <taxon>Neoteleostei</taxon>
        <taxon>Acanthomorphata</taxon>
        <taxon>Ovalentaria</taxon>
        <taxon>Atherinomorphae</taxon>
        <taxon>Beloniformes</taxon>
        <taxon>Adrianichthyidae</taxon>
        <taxon>Oryziinae</taxon>
        <taxon>Oryzias</taxon>
    </lineage>
</organism>
<reference evidence="1" key="1">
    <citation type="journal article" name="BMC Genomics">
        <title>Long-read sequencing and de novo genome assembly of marine medaka (Oryzias melastigma).</title>
        <authorList>
            <person name="Liang P."/>
            <person name="Saqib H.S.A."/>
            <person name="Ni X."/>
            <person name="Shen Y."/>
        </authorList>
    </citation>
    <scope>NUCLEOTIDE SEQUENCE</scope>
    <source>
        <strain evidence="1">Bigg-433</strain>
    </source>
</reference>
<comment type="caution">
    <text evidence="1">The sequence shown here is derived from an EMBL/GenBank/DDBJ whole genome shotgun (WGS) entry which is preliminary data.</text>
</comment>
<dbReference type="Proteomes" id="UP000646548">
    <property type="component" value="Unassembled WGS sequence"/>
</dbReference>
<evidence type="ECO:0000313" key="2">
    <source>
        <dbReference type="Proteomes" id="UP000646548"/>
    </source>
</evidence>